<evidence type="ECO:0000313" key="4">
    <source>
        <dbReference type="EMBL" id="RZF57973.1"/>
    </source>
</evidence>
<dbReference type="Pfam" id="PF02321">
    <property type="entry name" value="OEP"/>
    <property type="match status" value="2"/>
</dbReference>
<accession>A0A4Q6XEZ7</accession>
<dbReference type="Gene3D" id="2.20.200.10">
    <property type="entry name" value="Outer membrane efflux proteins (OEP)"/>
    <property type="match status" value="1"/>
</dbReference>
<dbReference type="InterPro" id="IPR010131">
    <property type="entry name" value="MdtP/NodT-like"/>
</dbReference>
<reference evidence="4 5" key="1">
    <citation type="submission" date="2019-02" db="EMBL/GenBank/DDBJ databases">
        <authorList>
            <person name="Li Y."/>
        </authorList>
    </citation>
    <scope>NUCLEOTIDE SEQUENCE [LARGE SCALE GENOMIC DNA]</scope>
    <source>
        <strain evidence="4 5">30C10-4-7</strain>
    </source>
</reference>
<dbReference type="GO" id="GO:0015562">
    <property type="term" value="F:efflux transmembrane transporter activity"/>
    <property type="evidence" value="ECO:0007669"/>
    <property type="project" value="InterPro"/>
</dbReference>
<name>A0A4Q6XEZ7_9SPHI</name>
<keyword evidence="2" id="KW-1134">Transmembrane beta strand</keyword>
<comment type="similarity">
    <text evidence="1 2">Belongs to the outer membrane factor (OMF) (TC 1.B.17) family.</text>
</comment>
<dbReference type="RefSeq" id="WP_130143457.1">
    <property type="nucleotide sequence ID" value="NZ_SGIT01000006.1"/>
</dbReference>
<evidence type="ECO:0000256" key="1">
    <source>
        <dbReference type="ARBA" id="ARBA00007613"/>
    </source>
</evidence>
<dbReference type="PANTHER" id="PTHR30203:SF33">
    <property type="entry name" value="BLR4455 PROTEIN"/>
    <property type="match status" value="1"/>
</dbReference>
<dbReference type="PROSITE" id="PS51257">
    <property type="entry name" value="PROKAR_LIPOPROTEIN"/>
    <property type="match status" value="1"/>
</dbReference>
<gene>
    <name evidence="4" type="ORF">EWE74_20105</name>
</gene>
<keyword evidence="2" id="KW-0472">Membrane</keyword>
<dbReference type="InterPro" id="IPR003423">
    <property type="entry name" value="OMP_efflux"/>
</dbReference>
<dbReference type="Gene3D" id="1.20.1600.10">
    <property type="entry name" value="Outer membrane efflux proteins (OEP)"/>
    <property type="match status" value="1"/>
</dbReference>
<evidence type="ECO:0000313" key="5">
    <source>
        <dbReference type="Proteomes" id="UP000292855"/>
    </source>
</evidence>
<sequence>MKKLMIKNSIAGLILVLLTQSCKVTKDYQRPELNVPAAYEDTYAAKDSTLVEIPSYTQFFSDQKLVTLIDQVMENNPDLMIAAEHILATEAILKTVKLNYLPEVNLQINAGVQRLSKNSMMGSFAGNLLFEEYNFAPAVSWDIDFWGKLKRQREEALSNYLSQAENRRALRVQLIAQTAQAYYNLLSLDQQLRITQQVEKSMQETLDILQVQFGVGEVSSLAIKQSEAQLAETRALVPEIKASIKAQENALQILAGSYPASVERLADLTDAAFLTSLQAGIPTDLLKNRPDVKQQELLLRAASARVGIAKTEFYPGLKITGQGGLNAIKASNWFSIPASLFGNATAGLTQPIFNKRAIRSSYEQALHQHEAAVHEFRKSVLNAVEEVSTSMSNIEQIKEQIKEVNNRKKALDKAIADAQILYKYGEANYLEVLTVQQNYFQTELAHTMTVQKEINAYIALYKSLGGN</sequence>
<organism evidence="4 5">
    <name type="scientific">Sphingobacterium corticibacterium</name>
    <dbReference type="NCBI Taxonomy" id="2484746"/>
    <lineage>
        <taxon>Bacteria</taxon>
        <taxon>Pseudomonadati</taxon>
        <taxon>Bacteroidota</taxon>
        <taxon>Sphingobacteriia</taxon>
        <taxon>Sphingobacteriales</taxon>
        <taxon>Sphingobacteriaceae</taxon>
        <taxon>Sphingobacterium</taxon>
    </lineage>
</organism>
<dbReference type="OrthoDB" id="9770517at2"/>
<keyword evidence="2" id="KW-0449">Lipoprotein</keyword>
<dbReference type="EMBL" id="SGIT01000006">
    <property type="protein sequence ID" value="RZF57973.1"/>
    <property type="molecule type" value="Genomic_DNA"/>
</dbReference>
<evidence type="ECO:0000256" key="2">
    <source>
        <dbReference type="RuleBase" id="RU362097"/>
    </source>
</evidence>
<dbReference type="PANTHER" id="PTHR30203">
    <property type="entry name" value="OUTER MEMBRANE CATION EFFLUX PROTEIN"/>
    <property type="match status" value="1"/>
</dbReference>
<feature type="coiled-coil region" evidence="3">
    <location>
        <begin position="387"/>
        <end position="421"/>
    </location>
</feature>
<dbReference type="Proteomes" id="UP000292855">
    <property type="component" value="Unassembled WGS sequence"/>
</dbReference>
<dbReference type="GO" id="GO:0005886">
    <property type="term" value="C:plasma membrane"/>
    <property type="evidence" value="ECO:0007669"/>
    <property type="project" value="UniProtKB-SubCell"/>
</dbReference>
<dbReference type="AlphaFoldDB" id="A0A4Q6XEZ7"/>
<protein>
    <submittedName>
        <fullName evidence="4">TolC family protein</fullName>
    </submittedName>
</protein>
<keyword evidence="5" id="KW-1185">Reference proteome</keyword>
<evidence type="ECO:0000256" key="3">
    <source>
        <dbReference type="SAM" id="Coils"/>
    </source>
</evidence>
<keyword evidence="3" id="KW-0175">Coiled coil</keyword>
<keyword evidence="2" id="KW-0564">Palmitate</keyword>
<dbReference type="SUPFAM" id="SSF56954">
    <property type="entry name" value="Outer membrane efflux proteins (OEP)"/>
    <property type="match status" value="1"/>
</dbReference>
<proteinExistence type="inferred from homology"/>
<keyword evidence="2" id="KW-0812">Transmembrane</keyword>
<comment type="subcellular location">
    <subcellularLocation>
        <location evidence="2">Cell membrane</location>
        <topology evidence="2">Lipid-anchor</topology>
    </subcellularLocation>
</comment>
<dbReference type="NCBIfam" id="TIGR01845">
    <property type="entry name" value="outer_NodT"/>
    <property type="match status" value="1"/>
</dbReference>
<comment type="caution">
    <text evidence="4">The sequence shown here is derived from an EMBL/GenBank/DDBJ whole genome shotgun (WGS) entry which is preliminary data.</text>
</comment>